<dbReference type="GO" id="GO:0003838">
    <property type="term" value="F:sterol 24-C-methyltransferase activity"/>
    <property type="evidence" value="ECO:0007669"/>
    <property type="project" value="TreeGrafter"/>
</dbReference>
<evidence type="ECO:0000313" key="4">
    <source>
        <dbReference type="Proteomes" id="UP000630353"/>
    </source>
</evidence>
<keyword evidence="3" id="KW-0489">Methyltransferase</keyword>
<dbReference type="SUPFAM" id="SSF53335">
    <property type="entry name" value="S-adenosyl-L-methionine-dependent methyltransferases"/>
    <property type="match status" value="1"/>
</dbReference>
<dbReference type="EMBL" id="BMZS01000005">
    <property type="protein sequence ID" value="GHD50438.1"/>
    <property type="molecule type" value="Genomic_DNA"/>
</dbReference>
<dbReference type="RefSeq" id="WP_189989707.1">
    <property type="nucleotide sequence ID" value="NZ_BMZS01000005.1"/>
</dbReference>
<sequence>MVIEINDLVAEHYARGSLADALIARLAEHGIDRGGVTLDHLAALDQMHVRGHEATIELLDALEIRKRMKVLDLGAGIGGPSRVLASRYDARVTALDLTPALCEANRELNKLVGLSRRITVVEGDALALPFEDATFDRVVSIHASMNIERKRSMYREIHRVLKPGGRFGFYDVVAGVAGEPDYPLPWAGDRLVSFLMSPSVMVTTAEEVGLRTRTFRDLTNDSRAHMLRQQEATAARKAAGERPPLQAGDIIMGPAAADKHRNLRRAVKEGRVGIAMAVFEKPRR</sequence>
<dbReference type="Pfam" id="PF08241">
    <property type="entry name" value="Methyltransf_11"/>
    <property type="match status" value="1"/>
</dbReference>
<dbReference type="AlphaFoldDB" id="A0A918XSQ5"/>
<reference evidence="3" key="2">
    <citation type="submission" date="2020-09" db="EMBL/GenBank/DDBJ databases">
        <authorList>
            <person name="Sun Q."/>
            <person name="Kim S."/>
        </authorList>
    </citation>
    <scope>NUCLEOTIDE SEQUENCE</scope>
    <source>
        <strain evidence="3">KCTC 42651</strain>
    </source>
</reference>
<dbReference type="InterPro" id="IPR013216">
    <property type="entry name" value="Methyltransf_11"/>
</dbReference>
<proteinExistence type="predicted"/>
<gene>
    <name evidence="3" type="ORF">GCM10017083_23680</name>
</gene>
<reference evidence="3" key="1">
    <citation type="journal article" date="2014" name="Int. J. Syst. Evol. Microbiol.">
        <title>Complete genome sequence of Corynebacterium casei LMG S-19264T (=DSM 44701T), isolated from a smear-ripened cheese.</title>
        <authorList>
            <consortium name="US DOE Joint Genome Institute (JGI-PGF)"/>
            <person name="Walter F."/>
            <person name="Albersmeier A."/>
            <person name="Kalinowski J."/>
            <person name="Ruckert C."/>
        </authorList>
    </citation>
    <scope>NUCLEOTIDE SEQUENCE</scope>
    <source>
        <strain evidence="3">KCTC 42651</strain>
    </source>
</reference>
<protein>
    <submittedName>
        <fullName evidence="3">SAM-dependent methyltransferase</fullName>
    </submittedName>
</protein>
<dbReference type="Proteomes" id="UP000630353">
    <property type="component" value="Unassembled WGS sequence"/>
</dbReference>
<organism evidence="3 4">
    <name type="scientific">Thalassobaculum fulvum</name>
    <dbReference type="NCBI Taxonomy" id="1633335"/>
    <lineage>
        <taxon>Bacteria</taxon>
        <taxon>Pseudomonadati</taxon>
        <taxon>Pseudomonadota</taxon>
        <taxon>Alphaproteobacteria</taxon>
        <taxon>Rhodospirillales</taxon>
        <taxon>Thalassobaculaceae</taxon>
        <taxon>Thalassobaculum</taxon>
    </lineage>
</organism>
<dbReference type="PANTHER" id="PTHR44068">
    <property type="entry name" value="ZGC:194242"/>
    <property type="match status" value="1"/>
</dbReference>
<keyword evidence="1" id="KW-0808">Transferase</keyword>
<dbReference type="InterPro" id="IPR029063">
    <property type="entry name" value="SAM-dependent_MTases_sf"/>
</dbReference>
<evidence type="ECO:0000259" key="2">
    <source>
        <dbReference type="Pfam" id="PF08241"/>
    </source>
</evidence>
<dbReference type="CDD" id="cd02440">
    <property type="entry name" value="AdoMet_MTases"/>
    <property type="match status" value="1"/>
</dbReference>
<evidence type="ECO:0000313" key="3">
    <source>
        <dbReference type="EMBL" id="GHD50438.1"/>
    </source>
</evidence>
<comment type="caution">
    <text evidence="3">The sequence shown here is derived from an EMBL/GenBank/DDBJ whole genome shotgun (WGS) entry which is preliminary data.</text>
</comment>
<feature type="domain" description="Methyltransferase type 11" evidence="2">
    <location>
        <begin position="71"/>
        <end position="167"/>
    </location>
</feature>
<dbReference type="GO" id="GO:0016126">
    <property type="term" value="P:sterol biosynthetic process"/>
    <property type="evidence" value="ECO:0007669"/>
    <property type="project" value="TreeGrafter"/>
</dbReference>
<dbReference type="Gene3D" id="3.40.50.150">
    <property type="entry name" value="Vaccinia Virus protein VP39"/>
    <property type="match status" value="1"/>
</dbReference>
<accession>A0A918XSQ5</accession>
<dbReference type="InterPro" id="IPR050447">
    <property type="entry name" value="Erg6_SMT_methyltransf"/>
</dbReference>
<name>A0A918XSQ5_9PROT</name>
<evidence type="ECO:0000256" key="1">
    <source>
        <dbReference type="ARBA" id="ARBA00022679"/>
    </source>
</evidence>
<dbReference type="PANTHER" id="PTHR44068:SF1">
    <property type="entry name" value="HYPOTHETICAL LOC100005854"/>
    <property type="match status" value="1"/>
</dbReference>
<keyword evidence="4" id="KW-1185">Reference proteome</keyword>
<dbReference type="GO" id="GO:0032259">
    <property type="term" value="P:methylation"/>
    <property type="evidence" value="ECO:0007669"/>
    <property type="project" value="UniProtKB-KW"/>
</dbReference>